<keyword evidence="3" id="KW-1185">Reference proteome</keyword>
<feature type="domain" description="HicB-like antitoxin of toxin-antitoxin system" evidence="1">
    <location>
        <begin position="24"/>
        <end position="71"/>
    </location>
</feature>
<sequence length="147" mass="15913">MPAQKKGTAMDYIYEGRLEWVEDCWIASVPAFPGCFGSGESIERAVSAGAVALRLFIADFLDNGEALPDPKIPETPQIVFCVEVDSKFIQTSKCLTTELAAEELEATPAHVSQLVKAGELDAATIDGKELITIASVNDWPNQHSTEQ</sequence>
<dbReference type="AlphaFoldDB" id="A0A4Q2K4J4"/>
<dbReference type="InterPro" id="IPR035069">
    <property type="entry name" value="TTHA1013/TTHA0281-like"/>
</dbReference>
<dbReference type="Pfam" id="PF15919">
    <property type="entry name" value="HicB_lk_antitox"/>
    <property type="match status" value="1"/>
</dbReference>
<accession>A0A4Q2K4J4</accession>
<evidence type="ECO:0000313" key="3">
    <source>
        <dbReference type="Proteomes" id="UP000293345"/>
    </source>
</evidence>
<evidence type="ECO:0000259" key="1">
    <source>
        <dbReference type="Pfam" id="PF15919"/>
    </source>
</evidence>
<evidence type="ECO:0000313" key="2">
    <source>
        <dbReference type="EMBL" id="RXZ54723.1"/>
    </source>
</evidence>
<dbReference type="SUPFAM" id="SSF143100">
    <property type="entry name" value="TTHA1013/TTHA0281-like"/>
    <property type="match status" value="1"/>
</dbReference>
<protein>
    <submittedName>
        <fullName evidence="2">Type II toxin-antitoxin system HicB family antitoxin</fullName>
    </submittedName>
</protein>
<proteinExistence type="predicted"/>
<comment type="caution">
    <text evidence="2">The sequence shown here is derived from an EMBL/GenBank/DDBJ whole genome shotgun (WGS) entry which is preliminary data.</text>
</comment>
<dbReference type="InterPro" id="IPR031807">
    <property type="entry name" value="HicB-like"/>
</dbReference>
<dbReference type="Proteomes" id="UP000293345">
    <property type="component" value="Unassembled WGS sequence"/>
</dbReference>
<name>A0A4Q2K4J4_9ACTN</name>
<reference evidence="2 3" key="1">
    <citation type="submission" date="2019-01" db="EMBL/GenBank/DDBJ databases">
        <title>Senegalimassilia sp. nov. KGMB04484 isolated human feces.</title>
        <authorList>
            <person name="Han K.-I."/>
            <person name="Kim J.-S."/>
            <person name="Lee K.C."/>
            <person name="Suh M.K."/>
            <person name="Eom M.K."/>
            <person name="Lee J.H."/>
            <person name="Park S.-H."/>
            <person name="Kang S.W."/>
            <person name="Park J.-E."/>
            <person name="Oh B.S."/>
            <person name="Yu S.Y."/>
            <person name="Choi S.-H."/>
            <person name="Lee D.H."/>
            <person name="Yoon H."/>
            <person name="Kim B.-Y."/>
            <person name="Lee J.H."/>
            <person name="Lee J.-S."/>
        </authorList>
    </citation>
    <scope>NUCLEOTIDE SEQUENCE [LARGE SCALE GENOMIC DNA]</scope>
    <source>
        <strain evidence="2 3">KGMB04484</strain>
    </source>
</reference>
<organism evidence="2 3">
    <name type="scientific">Senegalimassilia faecalis</name>
    <dbReference type="NCBI Taxonomy" id="2509433"/>
    <lineage>
        <taxon>Bacteria</taxon>
        <taxon>Bacillati</taxon>
        <taxon>Actinomycetota</taxon>
        <taxon>Coriobacteriia</taxon>
        <taxon>Coriobacteriales</taxon>
        <taxon>Coriobacteriaceae</taxon>
        <taxon>Senegalimassilia</taxon>
    </lineage>
</organism>
<dbReference type="Gene3D" id="3.30.160.250">
    <property type="match status" value="1"/>
</dbReference>
<dbReference type="EMBL" id="SDPW01000001">
    <property type="protein sequence ID" value="RXZ54723.1"/>
    <property type="molecule type" value="Genomic_DNA"/>
</dbReference>
<gene>
    <name evidence="2" type="ORF">ET524_09695</name>
</gene>